<dbReference type="InterPro" id="IPR036734">
    <property type="entry name" value="Neur_chan_lig-bd_sf"/>
</dbReference>
<keyword evidence="1" id="KW-1133">Transmembrane helix</keyword>
<protein>
    <submittedName>
        <fullName evidence="4">Neur_chan_LBD domain-containing protein</fullName>
    </submittedName>
</protein>
<reference evidence="4" key="2">
    <citation type="submission" date="2019-09" db="UniProtKB">
        <authorList>
            <consortium name="WormBaseParasite"/>
        </authorList>
    </citation>
    <scope>IDENTIFICATION</scope>
</reference>
<accession>A0A3P8DA98</accession>
<organism evidence="2">
    <name type="scientific">Heligmosomoides polygyrus</name>
    <name type="common">Parasitic roundworm</name>
    <dbReference type="NCBI Taxonomy" id="6339"/>
    <lineage>
        <taxon>Eukaryota</taxon>
        <taxon>Metazoa</taxon>
        <taxon>Ecdysozoa</taxon>
        <taxon>Nematoda</taxon>
        <taxon>Chromadorea</taxon>
        <taxon>Rhabditida</taxon>
        <taxon>Rhabditina</taxon>
        <taxon>Rhabditomorpha</taxon>
        <taxon>Strongyloidea</taxon>
        <taxon>Heligmosomidae</taxon>
        <taxon>Heligmosomoides</taxon>
    </lineage>
</organism>
<dbReference type="EMBL" id="UZAH01027596">
    <property type="protein sequence ID" value="VDO93182.1"/>
    <property type="molecule type" value="Genomic_DNA"/>
</dbReference>
<gene>
    <name evidence="2" type="ORF">HPBE_LOCUS12684</name>
</gene>
<evidence type="ECO:0000256" key="1">
    <source>
        <dbReference type="SAM" id="Phobius"/>
    </source>
</evidence>
<dbReference type="Proteomes" id="UP000050761">
    <property type="component" value="Unassembled WGS sequence"/>
</dbReference>
<dbReference type="Gene3D" id="2.70.170.10">
    <property type="entry name" value="Neurotransmitter-gated ion-channel ligand-binding domain"/>
    <property type="match status" value="1"/>
</dbReference>
<evidence type="ECO:0000313" key="2">
    <source>
        <dbReference type="EMBL" id="VDO93182.1"/>
    </source>
</evidence>
<dbReference type="WBParaSite" id="HPBE_0001268301-mRNA-1">
    <property type="protein sequence ID" value="HPBE_0001268301-mRNA-1"/>
    <property type="gene ID" value="HPBE_0001268301"/>
</dbReference>
<keyword evidence="3" id="KW-1185">Reference proteome</keyword>
<reference evidence="2 3" key="1">
    <citation type="submission" date="2018-11" db="EMBL/GenBank/DDBJ databases">
        <authorList>
            <consortium name="Pathogen Informatics"/>
        </authorList>
    </citation>
    <scope>NUCLEOTIDE SEQUENCE [LARGE SCALE GENOMIC DNA]</scope>
</reference>
<dbReference type="GO" id="GO:0005230">
    <property type="term" value="F:extracellular ligand-gated monoatomic ion channel activity"/>
    <property type="evidence" value="ECO:0007669"/>
    <property type="project" value="InterPro"/>
</dbReference>
<sequence length="148" mass="16424">MNGKVDTTPWPQLVTSTLHLRRIPLRNEPFATGSKGFDLEMKVSKMKTEMQKFPFDLQQCAVKFVSFNFYNIELSLTAGFYGNFSASNAGNGEWTVSNITHDKDSVMSYGGDIIYDVLGLGFAAILAMCMVLDIAQESVPKTRQLPAL</sequence>
<evidence type="ECO:0000313" key="3">
    <source>
        <dbReference type="Proteomes" id="UP000050761"/>
    </source>
</evidence>
<keyword evidence="1" id="KW-0812">Transmembrane</keyword>
<keyword evidence="1" id="KW-0472">Membrane</keyword>
<name>A0A3P8DA98_HELPZ</name>
<dbReference type="OrthoDB" id="5866477at2759"/>
<evidence type="ECO:0000313" key="4">
    <source>
        <dbReference type="WBParaSite" id="HPBE_0001268301-mRNA-1"/>
    </source>
</evidence>
<dbReference type="AlphaFoldDB" id="A0A3P8DA98"/>
<dbReference type="GO" id="GO:0016020">
    <property type="term" value="C:membrane"/>
    <property type="evidence" value="ECO:0007669"/>
    <property type="project" value="InterPro"/>
</dbReference>
<feature type="transmembrane region" description="Helical" evidence="1">
    <location>
        <begin position="113"/>
        <end position="135"/>
    </location>
</feature>
<proteinExistence type="predicted"/>
<dbReference type="SUPFAM" id="SSF63712">
    <property type="entry name" value="Nicotinic receptor ligand binding domain-like"/>
    <property type="match status" value="1"/>
</dbReference>